<evidence type="ECO:0000313" key="3">
    <source>
        <dbReference type="EMBL" id="OGY11526.1"/>
    </source>
</evidence>
<organism evidence="3 4">
    <name type="scientific">Candidatus Blackburnbacteria bacterium RIFCSPHIGHO2_02_FULL_44_20</name>
    <dbReference type="NCBI Taxonomy" id="1797516"/>
    <lineage>
        <taxon>Bacteria</taxon>
        <taxon>Candidatus Blackburniibacteriota</taxon>
    </lineage>
</organism>
<dbReference type="Proteomes" id="UP000178319">
    <property type="component" value="Unassembled WGS sequence"/>
</dbReference>
<name>A0A1G1V823_9BACT</name>
<proteinExistence type="predicted"/>
<accession>A0A1G1V823</accession>
<gene>
    <name evidence="3" type="ORF">A3D26_03180</name>
</gene>
<dbReference type="EMBL" id="MHBZ01000015">
    <property type="protein sequence ID" value="OGY11526.1"/>
    <property type="molecule type" value="Genomic_DNA"/>
</dbReference>
<dbReference type="SUPFAM" id="SSF53756">
    <property type="entry name" value="UDP-Glycosyltransferase/glycogen phosphorylase"/>
    <property type="match status" value="1"/>
</dbReference>
<reference evidence="3 4" key="1">
    <citation type="journal article" date="2016" name="Nat. Commun.">
        <title>Thousands of microbial genomes shed light on interconnected biogeochemical processes in an aquifer system.</title>
        <authorList>
            <person name="Anantharaman K."/>
            <person name="Brown C.T."/>
            <person name="Hug L.A."/>
            <person name="Sharon I."/>
            <person name="Castelle C.J."/>
            <person name="Probst A.J."/>
            <person name="Thomas B.C."/>
            <person name="Singh A."/>
            <person name="Wilkins M.J."/>
            <person name="Karaoz U."/>
            <person name="Brodie E.L."/>
            <person name="Williams K.H."/>
            <person name="Hubbard S.S."/>
            <person name="Banfield J.F."/>
        </authorList>
    </citation>
    <scope>NUCLEOTIDE SEQUENCE [LARGE SCALE GENOMIC DNA]</scope>
</reference>
<protein>
    <recommendedName>
        <fullName evidence="5">Glycosyl transferase family 1 domain-containing protein</fullName>
    </recommendedName>
</protein>
<evidence type="ECO:0008006" key="5">
    <source>
        <dbReference type="Google" id="ProtNLM"/>
    </source>
</evidence>
<dbReference type="GO" id="GO:0016757">
    <property type="term" value="F:glycosyltransferase activity"/>
    <property type="evidence" value="ECO:0007669"/>
    <property type="project" value="UniProtKB-KW"/>
</dbReference>
<dbReference type="PANTHER" id="PTHR12526:SF629">
    <property type="entry name" value="TEICHURONIC ACID BIOSYNTHESIS GLYCOSYLTRANSFERASE TUAH-RELATED"/>
    <property type="match status" value="1"/>
</dbReference>
<dbReference type="CDD" id="cd03801">
    <property type="entry name" value="GT4_PimA-like"/>
    <property type="match status" value="1"/>
</dbReference>
<keyword evidence="1" id="KW-0328">Glycosyltransferase</keyword>
<evidence type="ECO:0000313" key="4">
    <source>
        <dbReference type="Proteomes" id="UP000178319"/>
    </source>
</evidence>
<dbReference type="PANTHER" id="PTHR12526">
    <property type="entry name" value="GLYCOSYLTRANSFERASE"/>
    <property type="match status" value="1"/>
</dbReference>
<dbReference type="Gene3D" id="3.40.50.2000">
    <property type="entry name" value="Glycogen Phosphorylase B"/>
    <property type="match status" value="1"/>
</dbReference>
<comment type="caution">
    <text evidence="3">The sequence shown here is derived from an EMBL/GenBank/DDBJ whole genome shotgun (WGS) entry which is preliminary data.</text>
</comment>
<dbReference type="STRING" id="1797516.A3D26_03180"/>
<evidence type="ECO:0000256" key="1">
    <source>
        <dbReference type="ARBA" id="ARBA00022676"/>
    </source>
</evidence>
<dbReference type="AlphaFoldDB" id="A0A1G1V823"/>
<keyword evidence="2" id="KW-0808">Transferase</keyword>
<sequence length="377" mass="42524">MTYFFTKRSKRFTLIEQPHPGGDSVIPYLEAYKGARRVGCSRFFLSSFLLYPLLKLVHDQSTSPIFKIRDFLSVVEFVFFGNRRYDLFIGLEAVNAIAGILLRKLGLVKTVVYYVSDYSPDRYKPKWVNDLYLFLDRFAAKHSDFVWDVSLAMMPARIKVGLDPQKAAPLIHVPNALFPKQISYLPYSRVVPNSLVFVGTLGWINGPDLAIKALKIVLKSVPGATLHVYGSGEPDMTRLKRLTGKLKLGEKVVFHGFVSDQVKLSQETAKYMLGLAPYLATPGSPRWWADATKTRLYLAAGLPVITTQVPPLGKEIERDGAGIIADDTPTSQAIAITKLLKNKVLYKKMRINAIKRARNNTWENTYKNALRKMGYKI</sequence>
<dbReference type="Pfam" id="PF13692">
    <property type="entry name" value="Glyco_trans_1_4"/>
    <property type="match status" value="1"/>
</dbReference>
<evidence type="ECO:0000256" key="2">
    <source>
        <dbReference type="ARBA" id="ARBA00022679"/>
    </source>
</evidence>